<dbReference type="RefSeq" id="WP_163950842.1">
    <property type="nucleotide sequence ID" value="NZ_JAAFZH010000007.1"/>
</dbReference>
<reference evidence="1 2" key="1">
    <citation type="submission" date="2020-02" db="EMBL/GenBank/DDBJ databases">
        <title>Draft genome sequence of two Spirosoma agri KCTC 52727 and Spirosoma terrae KCTC 52035.</title>
        <authorList>
            <person name="Rojas J."/>
            <person name="Ambika Manirajan B."/>
            <person name="Suarez C."/>
            <person name="Ratering S."/>
            <person name="Schnell S."/>
        </authorList>
    </citation>
    <scope>NUCLEOTIDE SEQUENCE [LARGE SCALE GENOMIC DNA]</scope>
    <source>
        <strain evidence="1 2">KCTC 52035</strain>
    </source>
</reference>
<keyword evidence="2" id="KW-1185">Reference proteome</keyword>
<dbReference type="AlphaFoldDB" id="A0A6L9L7D4"/>
<dbReference type="GO" id="GO:0003677">
    <property type="term" value="F:DNA binding"/>
    <property type="evidence" value="ECO:0007669"/>
    <property type="project" value="UniProtKB-KW"/>
</dbReference>
<comment type="caution">
    <text evidence="1">The sequence shown here is derived from an EMBL/GenBank/DDBJ whole genome shotgun (WGS) entry which is preliminary data.</text>
</comment>
<proteinExistence type="predicted"/>
<dbReference type="PANTHER" id="PTHR38479:SF2">
    <property type="entry name" value="WINGED HELIX DNA-BINDING DOMAIN-CONTAINING PROTEIN"/>
    <property type="match status" value="1"/>
</dbReference>
<evidence type="ECO:0000313" key="1">
    <source>
        <dbReference type="EMBL" id="NDU96526.1"/>
    </source>
</evidence>
<dbReference type="EMBL" id="JAAFZH010000007">
    <property type="protein sequence ID" value="NDU96526.1"/>
    <property type="molecule type" value="Genomic_DNA"/>
</dbReference>
<sequence>MNVADIARLRLINQQLTETTLSTPVELVTWLGAVQGQEYAQSKWGLGLRLPQLTDADIERDFASGALLRTHVLRPTWHLVAAADIRWLLQLTAPRVHAINAYMYRKCELDSAIFNRCNEIMIRQLEGGTFLTRNALNQAFQQQGIEASDTRLSCIMMQAELDGLICSGPREGNQFTYALLEERVKPVATLSKEEALAEMAQRYFISRGPATIHDFATWSGLTVTDCRKGAELAKTNLTKAGDYYFKDVAPASTPTTERLYLLPMYDEFVMGYKDRSPSMLLSSESKPLSVFENLLMADGQLIGTWKRSVGTKSTDVKAHFLYSPTDAQRSVFETAVQHLQRFTNKPVTYEILQHVSK</sequence>
<dbReference type="PANTHER" id="PTHR38479">
    <property type="entry name" value="LMO0824 PROTEIN"/>
    <property type="match status" value="1"/>
</dbReference>
<accession>A0A6L9L7D4</accession>
<organism evidence="1 2">
    <name type="scientific">Spirosoma terrae</name>
    <dbReference type="NCBI Taxonomy" id="1968276"/>
    <lineage>
        <taxon>Bacteria</taxon>
        <taxon>Pseudomonadati</taxon>
        <taxon>Bacteroidota</taxon>
        <taxon>Cytophagia</taxon>
        <taxon>Cytophagales</taxon>
        <taxon>Cytophagaceae</taxon>
        <taxon>Spirosoma</taxon>
    </lineage>
</organism>
<evidence type="ECO:0000313" key="2">
    <source>
        <dbReference type="Proteomes" id="UP000474175"/>
    </source>
</evidence>
<dbReference type="Proteomes" id="UP000474175">
    <property type="component" value="Unassembled WGS sequence"/>
</dbReference>
<keyword evidence="1" id="KW-0238">DNA-binding</keyword>
<dbReference type="InterPro" id="IPR009351">
    <property type="entry name" value="AlkZ-like"/>
</dbReference>
<dbReference type="Pfam" id="PF06224">
    <property type="entry name" value="AlkZ-like"/>
    <property type="match status" value="1"/>
</dbReference>
<name>A0A6L9L7D4_9BACT</name>
<gene>
    <name evidence="1" type="ORF">GK108_16715</name>
</gene>
<protein>
    <submittedName>
        <fullName evidence="1">Winged helix DNA-binding domain-containing protein</fullName>
    </submittedName>
</protein>